<dbReference type="Pfam" id="PF00580">
    <property type="entry name" value="UvrD-helicase"/>
    <property type="match status" value="1"/>
</dbReference>
<name>A0A1M7Z6Y3_9BACT</name>
<keyword evidence="12" id="KW-0540">Nuclease</keyword>
<dbReference type="GO" id="GO:0003677">
    <property type="term" value="F:DNA binding"/>
    <property type="evidence" value="ECO:0007669"/>
    <property type="project" value="InterPro"/>
</dbReference>
<evidence type="ECO:0000256" key="5">
    <source>
        <dbReference type="ARBA" id="ARBA00023235"/>
    </source>
</evidence>
<dbReference type="STRING" id="1073327.SAMN04488108_0891"/>
<evidence type="ECO:0000256" key="2">
    <source>
        <dbReference type="ARBA" id="ARBA00022801"/>
    </source>
</evidence>
<dbReference type="Gene3D" id="3.40.50.300">
    <property type="entry name" value="P-loop containing nucleotide triphosphate hydrolases"/>
    <property type="match status" value="4"/>
</dbReference>
<feature type="domain" description="UvrD-like helicase C-terminal" evidence="11">
    <location>
        <begin position="507"/>
        <end position="759"/>
    </location>
</feature>
<protein>
    <recommendedName>
        <fullName evidence="7">DNA 3'-5' helicase</fullName>
        <ecNumber evidence="7">5.6.2.4</ecNumber>
    </recommendedName>
</protein>
<dbReference type="PROSITE" id="PS51198">
    <property type="entry name" value="UVRD_HELICASE_ATP_BIND"/>
    <property type="match status" value="1"/>
</dbReference>
<dbReference type="GO" id="GO:0005524">
    <property type="term" value="F:ATP binding"/>
    <property type="evidence" value="ECO:0007669"/>
    <property type="project" value="UniProtKB-UniRule"/>
</dbReference>
<evidence type="ECO:0000256" key="6">
    <source>
        <dbReference type="ARBA" id="ARBA00034617"/>
    </source>
</evidence>
<evidence type="ECO:0000256" key="8">
    <source>
        <dbReference type="ARBA" id="ARBA00048988"/>
    </source>
</evidence>
<dbReference type="PANTHER" id="PTHR11070">
    <property type="entry name" value="UVRD / RECB / PCRA DNA HELICASE FAMILY MEMBER"/>
    <property type="match status" value="1"/>
</dbReference>
<keyword evidence="2 9" id="KW-0378">Hydrolase</keyword>
<evidence type="ECO:0000256" key="9">
    <source>
        <dbReference type="PROSITE-ProRule" id="PRU00560"/>
    </source>
</evidence>
<dbReference type="GO" id="GO:0016887">
    <property type="term" value="F:ATP hydrolysis activity"/>
    <property type="evidence" value="ECO:0007669"/>
    <property type="project" value="RHEA"/>
</dbReference>
<dbReference type="PROSITE" id="PS51217">
    <property type="entry name" value="UVRD_HELICASE_CTER"/>
    <property type="match status" value="1"/>
</dbReference>
<evidence type="ECO:0000259" key="11">
    <source>
        <dbReference type="PROSITE" id="PS51217"/>
    </source>
</evidence>
<evidence type="ECO:0000256" key="7">
    <source>
        <dbReference type="ARBA" id="ARBA00034808"/>
    </source>
</evidence>
<dbReference type="Proteomes" id="UP000184609">
    <property type="component" value="Unassembled WGS sequence"/>
</dbReference>
<keyword evidence="12" id="KW-0269">Exonuclease</keyword>
<evidence type="ECO:0000256" key="1">
    <source>
        <dbReference type="ARBA" id="ARBA00022741"/>
    </source>
</evidence>
<keyword evidence="13" id="KW-1185">Reference proteome</keyword>
<evidence type="ECO:0000256" key="3">
    <source>
        <dbReference type="ARBA" id="ARBA00022806"/>
    </source>
</evidence>
<organism evidence="12 13">
    <name type="scientific">Algoriphagus zhangzhouensis</name>
    <dbReference type="NCBI Taxonomy" id="1073327"/>
    <lineage>
        <taxon>Bacteria</taxon>
        <taxon>Pseudomonadati</taxon>
        <taxon>Bacteroidota</taxon>
        <taxon>Cytophagia</taxon>
        <taxon>Cytophagales</taxon>
        <taxon>Cyclobacteriaceae</taxon>
        <taxon>Algoriphagus</taxon>
    </lineage>
</organism>
<evidence type="ECO:0000259" key="10">
    <source>
        <dbReference type="PROSITE" id="PS51198"/>
    </source>
</evidence>
<dbReference type="RefSeq" id="WP_073570516.1">
    <property type="nucleotide sequence ID" value="NZ_FRXN01000001.1"/>
</dbReference>
<dbReference type="GO" id="GO:0005829">
    <property type="term" value="C:cytosol"/>
    <property type="evidence" value="ECO:0007669"/>
    <property type="project" value="TreeGrafter"/>
</dbReference>
<feature type="domain" description="UvrD-like helicase ATP-binding" evidence="10">
    <location>
        <begin position="1"/>
        <end position="464"/>
    </location>
</feature>
<gene>
    <name evidence="12" type="ORF">SAMN04488108_0891</name>
</gene>
<dbReference type="EC" id="5.6.2.4" evidence="7"/>
<dbReference type="InterPro" id="IPR014016">
    <property type="entry name" value="UvrD-like_ATP-bd"/>
</dbReference>
<dbReference type="EMBL" id="FRXN01000001">
    <property type="protein sequence ID" value="SHO60582.1"/>
    <property type="molecule type" value="Genomic_DNA"/>
</dbReference>
<reference evidence="13" key="1">
    <citation type="submission" date="2016-12" db="EMBL/GenBank/DDBJ databases">
        <authorList>
            <person name="Varghese N."/>
            <person name="Submissions S."/>
        </authorList>
    </citation>
    <scope>NUCLEOTIDE SEQUENCE [LARGE SCALE GENOMIC DNA]</scope>
    <source>
        <strain evidence="13">DSM 25035</strain>
    </source>
</reference>
<keyword evidence="5" id="KW-0413">Isomerase</keyword>
<dbReference type="AlphaFoldDB" id="A0A1M7Z6Y3"/>
<keyword evidence="4 9" id="KW-0067">ATP-binding</keyword>
<dbReference type="SUPFAM" id="SSF52540">
    <property type="entry name" value="P-loop containing nucleoside triphosphate hydrolases"/>
    <property type="match status" value="1"/>
</dbReference>
<dbReference type="InterPro" id="IPR027417">
    <property type="entry name" value="P-loop_NTPase"/>
</dbReference>
<evidence type="ECO:0000256" key="4">
    <source>
        <dbReference type="ARBA" id="ARBA00022840"/>
    </source>
</evidence>
<dbReference type="InterPro" id="IPR000212">
    <property type="entry name" value="DNA_helicase_UvrD/REP"/>
</dbReference>
<evidence type="ECO:0000313" key="12">
    <source>
        <dbReference type="EMBL" id="SHO60582.1"/>
    </source>
</evidence>
<accession>A0A1M7Z6Y3</accession>
<dbReference type="GO" id="GO:0043138">
    <property type="term" value="F:3'-5' DNA helicase activity"/>
    <property type="evidence" value="ECO:0007669"/>
    <property type="project" value="UniProtKB-EC"/>
</dbReference>
<dbReference type="GO" id="GO:0004527">
    <property type="term" value="F:exonuclease activity"/>
    <property type="evidence" value="ECO:0007669"/>
    <property type="project" value="UniProtKB-KW"/>
</dbReference>
<dbReference type="GO" id="GO:0000725">
    <property type="term" value="P:recombinational repair"/>
    <property type="evidence" value="ECO:0007669"/>
    <property type="project" value="TreeGrafter"/>
</dbReference>
<keyword evidence="1 9" id="KW-0547">Nucleotide-binding</keyword>
<proteinExistence type="predicted"/>
<dbReference type="PANTHER" id="PTHR11070:SF67">
    <property type="entry name" value="DNA 3'-5' HELICASE"/>
    <property type="match status" value="1"/>
</dbReference>
<comment type="catalytic activity">
    <reaction evidence="6">
        <text>Couples ATP hydrolysis with the unwinding of duplex DNA by translocating in the 3'-5' direction.</text>
        <dbReference type="EC" id="5.6.2.4"/>
    </reaction>
</comment>
<evidence type="ECO:0000313" key="13">
    <source>
        <dbReference type="Proteomes" id="UP000184609"/>
    </source>
</evidence>
<dbReference type="OrthoDB" id="9810135at2"/>
<feature type="binding site" evidence="9">
    <location>
        <begin position="11"/>
        <end position="18"/>
    </location>
    <ligand>
        <name>ATP</name>
        <dbReference type="ChEBI" id="CHEBI:30616"/>
    </ligand>
</feature>
<dbReference type="InterPro" id="IPR014017">
    <property type="entry name" value="DNA_helicase_UvrD-like_C"/>
</dbReference>
<sequence>MDLKPFIIYKSSAGSGKTYTLTLEYLKLALQNPRSAYKQILAVTFTNKATQEMKERILKVLGQLSQRVNPEGDLEKVLMESLDLTPEQLQSRAKETLLHILHGYGYFAVSTIDSFFQRVIRSFAREMDLQAKFDLEMDTDAVLERLVDRIVEKVSQDKNLRTWLVEYAKEQIENEKSWDIRTGIKSLGREIFKEGFKAYRMLFQQSVAREGFLGEFRKYIREERAKLIAEAESMRQKAEEIRVDHGLEWTDFKGGSRSFALRFSRLGDPENPIPDLTDTMLRDLPDPLNWFKKGDKKAAALESAINSGLDKILFSWPEKLKHWNTLEALHRNLNAFGVFRDLILELRELKDEESILLISDVNDFLQEITKDNEAPFIYEKIGNQYRNYLIDEFQDTSDFQWSSFKPLLENSLASGNTNLLVGDVKQSIYRWRGGKLELLLQEVQSQIPESYIKVKNLETNFRSLPGIIQFNNSLFQSLPPLMEEGMEREFGFESDSLLSNAFKESSQKIPERKFQLDFQGKIRVEFTEKQARSSYQSEEEEEEDDEGVLGKLPQVVMELQEKGYQLKDIAFLVRKNSQGVEIADYLMAYDRDNPNSGYRFDVLSEESLFLDKSAAVKCLLALWKYMSNPADRVALKTAWYYYALLHGIPFSHELFHKFKQVPELKAKDGELQSRLNEFLQLPLLELMEESIEFLDLMKLQADLAYISGFKEAVFDFVKNNRADLVGFLDWWELNSRKRTVKIPEDHDAMRILTIHKSKGLQYKVVIMPFLDWKVVADGLQAPIIWSPFATETGLETIVPLTHGSTLKDSYFSKAYQDEVRLAYLDSLNMLYVAFTRAEEVIWGYSNFTNSKSKGVSQKSTGNILYSLFSSGFEISEFGSSQHWDVENLVFEAGEWATIEIEKERSSFSPKPLRWETQDWRTKLKTKTIAWDFSGDGLNARAQRRLGVIVHELLAASKTQKDAELLLQEYTFEGRIDRETAEEVSEQLKKLFELPQFQSWFGGDYLTLAEQGILLPGGHQKRPDRVLIGENEVLVIDFKTGEKYSSHPKQVKEYMGLVNQLSQKPVKGFLCYLEPTEIIEV</sequence>
<keyword evidence="3 9" id="KW-0347">Helicase</keyword>
<comment type="catalytic activity">
    <reaction evidence="8">
        <text>ATP + H2O = ADP + phosphate + H(+)</text>
        <dbReference type="Rhea" id="RHEA:13065"/>
        <dbReference type="ChEBI" id="CHEBI:15377"/>
        <dbReference type="ChEBI" id="CHEBI:15378"/>
        <dbReference type="ChEBI" id="CHEBI:30616"/>
        <dbReference type="ChEBI" id="CHEBI:43474"/>
        <dbReference type="ChEBI" id="CHEBI:456216"/>
        <dbReference type="EC" id="5.6.2.4"/>
    </reaction>
</comment>